<dbReference type="InterPro" id="IPR014756">
    <property type="entry name" value="Ig_E-set"/>
</dbReference>
<name>A0ABS9MMD4_9FIRM</name>
<evidence type="ECO:0000313" key="5">
    <source>
        <dbReference type="Proteomes" id="UP001298681"/>
    </source>
</evidence>
<dbReference type="InterPro" id="IPR006047">
    <property type="entry name" value="GH13_cat_dom"/>
</dbReference>
<organism evidence="4 5">
    <name type="scientific">Anaeromassilibacillus senegalensis</name>
    <dbReference type="NCBI Taxonomy" id="1673717"/>
    <lineage>
        <taxon>Bacteria</taxon>
        <taxon>Bacillati</taxon>
        <taxon>Bacillota</taxon>
        <taxon>Clostridia</taxon>
        <taxon>Eubacteriales</taxon>
        <taxon>Acutalibacteraceae</taxon>
        <taxon>Anaeromassilibacillus</taxon>
    </lineage>
</organism>
<reference evidence="4 5" key="1">
    <citation type="submission" date="2022-01" db="EMBL/GenBank/DDBJ databases">
        <title>Collection of gut derived symbiotic bacterial strains cultured from healthy donors.</title>
        <authorList>
            <person name="Lin H."/>
            <person name="Kohout C."/>
            <person name="Waligurski E."/>
            <person name="Pamer E.G."/>
        </authorList>
    </citation>
    <scope>NUCLEOTIDE SEQUENCE [LARGE SCALE GENOMIC DNA]</scope>
    <source>
        <strain evidence="4 5">DFI.7.58</strain>
    </source>
</reference>
<dbReference type="Gene3D" id="3.20.20.80">
    <property type="entry name" value="Glycosidases"/>
    <property type="match status" value="1"/>
</dbReference>
<dbReference type="SUPFAM" id="SSF51445">
    <property type="entry name" value="(Trans)glycosidases"/>
    <property type="match status" value="1"/>
</dbReference>
<dbReference type="InterPro" id="IPR013780">
    <property type="entry name" value="Glyco_hydro_b"/>
</dbReference>
<dbReference type="CDD" id="cd11338">
    <property type="entry name" value="AmyAc_CMD"/>
    <property type="match status" value="1"/>
</dbReference>
<dbReference type="EMBL" id="JAKNHQ010000026">
    <property type="protein sequence ID" value="MCG4611881.1"/>
    <property type="molecule type" value="Genomic_DNA"/>
</dbReference>
<dbReference type="Pfam" id="PF00128">
    <property type="entry name" value="Alpha-amylase"/>
    <property type="match status" value="1"/>
</dbReference>
<dbReference type="SUPFAM" id="SSF81296">
    <property type="entry name" value="E set domains"/>
    <property type="match status" value="1"/>
</dbReference>
<evidence type="ECO:0000256" key="2">
    <source>
        <dbReference type="ARBA" id="ARBA00023295"/>
    </source>
</evidence>
<dbReference type="Gene3D" id="2.60.40.1180">
    <property type="entry name" value="Golgi alpha-mannosidase II"/>
    <property type="match status" value="1"/>
</dbReference>
<dbReference type="SUPFAM" id="SSF51011">
    <property type="entry name" value="Glycosyl hydrolase domain"/>
    <property type="match status" value="1"/>
</dbReference>
<comment type="caution">
    <text evidence="4">The sequence shown here is derived from an EMBL/GenBank/DDBJ whole genome shotgun (WGS) entry which is preliminary data.</text>
</comment>
<accession>A0ABS9MMD4</accession>
<gene>
    <name evidence="4" type="ORF">L0P57_13175</name>
</gene>
<keyword evidence="5" id="KW-1185">Reference proteome</keyword>
<dbReference type="GO" id="GO:0016787">
    <property type="term" value="F:hydrolase activity"/>
    <property type="evidence" value="ECO:0007669"/>
    <property type="project" value="UniProtKB-KW"/>
</dbReference>
<dbReference type="InterPro" id="IPR013783">
    <property type="entry name" value="Ig-like_fold"/>
</dbReference>
<dbReference type="Gene3D" id="2.60.40.10">
    <property type="entry name" value="Immunoglobulins"/>
    <property type="match status" value="1"/>
</dbReference>
<sequence>MFNSRNPAYRNPTGAVPAKSPVHFRINVSRDLKCSAARLVVQDDNWGQTENFGMFWCGMDGENHEWWECHFTPKAPGLYFYRFYIDTWRGTLELKKGFGGEGSTEAHNGPWQLTVYDPSFDTPHWMTGGIMYQIFPDRFYNSGTPKANVPQDRKLHEHWGEQPDWKPDERGIITNSDYFGGDLKGIEEKLPYLESLGVTCIYLNPIFEAHSNHRYNTADYSKIDPLLGTEADFQHLCAAAKKRGMHVIVDGVFNHTGSDSIYFNREKRYPVEGAYNSQQSPYSSWYNFHPWPNQYDCWWNFDTLPDVNECAPSYNDYINGTHGIIRKWLALGADGWRLDVADELPDEFLENLRDAAKAEKPDAVILGEVWEDASNKEAYGQRRKYFQGHQLDSVMNYPFRNAILGFLTGADAANMMEIIMNIVENYPPQVLRLLMNHIGTHDTERAITVLAGEPMGNHGRDWQSSTHLSRERRQKGLRLMRLAALMQYTLPGVPCIYYGDEAGLEGYRDPFNRGCYPWGHENEGLVEWYRRLARLRKSCPCLNEGIIYPLMAGDHCMAYIRDDGEQRLLVAINAGEQDHCIYLPPEWHDAEALIGKLPDERSALFLPPLDCVVLKWSYPAPKEKPAQPAPGPKDLQ</sequence>
<dbReference type="SMART" id="SM00642">
    <property type="entry name" value="Aamy"/>
    <property type="match status" value="1"/>
</dbReference>
<keyword evidence="1 4" id="KW-0378">Hydrolase</keyword>
<evidence type="ECO:0000256" key="1">
    <source>
        <dbReference type="ARBA" id="ARBA00022801"/>
    </source>
</evidence>
<dbReference type="Gene3D" id="3.90.400.10">
    <property type="entry name" value="Oligo-1,6-glucosidase, Domain 2"/>
    <property type="match status" value="1"/>
</dbReference>
<protein>
    <submittedName>
        <fullName evidence="4">Glycoside hydrolase family 13 protein</fullName>
    </submittedName>
</protein>
<keyword evidence="2" id="KW-0326">Glycosidase</keyword>
<dbReference type="InterPro" id="IPR045857">
    <property type="entry name" value="O16G_dom_2"/>
</dbReference>
<dbReference type="PANTHER" id="PTHR10357:SF210">
    <property type="entry name" value="MALTODEXTRIN GLUCOSIDASE"/>
    <property type="match status" value="1"/>
</dbReference>
<dbReference type="Proteomes" id="UP001298681">
    <property type="component" value="Unassembled WGS sequence"/>
</dbReference>
<dbReference type="InterPro" id="IPR017853">
    <property type="entry name" value="GH"/>
</dbReference>
<feature type="domain" description="Glycosyl hydrolase family 13 catalytic" evidence="3">
    <location>
        <begin position="133"/>
        <end position="536"/>
    </location>
</feature>
<dbReference type="RefSeq" id="WP_191441618.1">
    <property type="nucleotide sequence ID" value="NZ_JAKNHQ010000026.1"/>
</dbReference>
<dbReference type="PANTHER" id="PTHR10357">
    <property type="entry name" value="ALPHA-AMYLASE FAMILY MEMBER"/>
    <property type="match status" value="1"/>
</dbReference>
<proteinExistence type="predicted"/>
<evidence type="ECO:0000313" key="4">
    <source>
        <dbReference type="EMBL" id="MCG4611881.1"/>
    </source>
</evidence>
<evidence type="ECO:0000259" key="3">
    <source>
        <dbReference type="SMART" id="SM00642"/>
    </source>
</evidence>